<evidence type="ECO:0000313" key="2">
    <source>
        <dbReference type="Proteomes" id="UP001283361"/>
    </source>
</evidence>
<organism evidence="1 2">
    <name type="scientific">Elysia crispata</name>
    <name type="common">lettuce slug</name>
    <dbReference type="NCBI Taxonomy" id="231223"/>
    <lineage>
        <taxon>Eukaryota</taxon>
        <taxon>Metazoa</taxon>
        <taxon>Spiralia</taxon>
        <taxon>Lophotrochozoa</taxon>
        <taxon>Mollusca</taxon>
        <taxon>Gastropoda</taxon>
        <taxon>Heterobranchia</taxon>
        <taxon>Euthyneura</taxon>
        <taxon>Panpulmonata</taxon>
        <taxon>Sacoglossa</taxon>
        <taxon>Placobranchoidea</taxon>
        <taxon>Plakobranchidae</taxon>
        <taxon>Elysia</taxon>
    </lineage>
</organism>
<accession>A0AAE1AUS7</accession>
<dbReference type="Proteomes" id="UP001283361">
    <property type="component" value="Unassembled WGS sequence"/>
</dbReference>
<comment type="caution">
    <text evidence="1">The sequence shown here is derived from an EMBL/GenBank/DDBJ whole genome shotgun (WGS) entry which is preliminary data.</text>
</comment>
<keyword evidence="2" id="KW-1185">Reference proteome</keyword>
<gene>
    <name evidence="1" type="ORF">RRG08_019372</name>
</gene>
<name>A0AAE1AUS7_9GAST</name>
<sequence>MAFYFRHGQQPIIIEKKYPKRACVDRDRRELGLGNGQIRLTGCGEMERGVRESVGVSVGNEKDGRRLGRSVIDNILSLLVLVDLLLTPVCTRLQPQRSPLSCDRANQLNSIAP</sequence>
<evidence type="ECO:0000313" key="1">
    <source>
        <dbReference type="EMBL" id="KAK3794405.1"/>
    </source>
</evidence>
<protein>
    <submittedName>
        <fullName evidence="1">Uncharacterized protein</fullName>
    </submittedName>
</protein>
<dbReference type="AlphaFoldDB" id="A0AAE1AUS7"/>
<reference evidence="1" key="1">
    <citation type="journal article" date="2023" name="G3 (Bethesda)">
        <title>A reference genome for the long-term kleptoplast-retaining sea slug Elysia crispata morphotype clarki.</title>
        <authorList>
            <person name="Eastman K.E."/>
            <person name="Pendleton A.L."/>
            <person name="Shaikh M.A."/>
            <person name="Suttiyut T."/>
            <person name="Ogas R."/>
            <person name="Tomko P."/>
            <person name="Gavelis G."/>
            <person name="Widhalm J.R."/>
            <person name="Wisecaver J.H."/>
        </authorList>
    </citation>
    <scope>NUCLEOTIDE SEQUENCE</scope>
    <source>
        <strain evidence="1">ECLA1</strain>
    </source>
</reference>
<dbReference type="EMBL" id="JAWDGP010001122">
    <property type="protein sequence ID" value="KAK3794405.1"/>
    <property type="molecule type" value="Genomic_DNA"/>
</dbReference>
<proteinExistence type="predicted"/>